<dbReference type="AlphaFoldDB" id="Q2QP25"/>
<feature type="region of interest" description="Disordered" evidence="1">
    <location>
        <begin position="148"/>
        <end position="185"/>
    </location>
</feature>
<name>Q2QP25_ORYSJ</name>
<dbReference type="EMBL" id="DP000011">
    <property type="protein sequence ID" value="ABA98851.1"/>
    <property type="molecule type" value="Genomic_DNA"/>
</dbReference>
<proteinExistence type="predicted"/>
<evidence type="ECO:0000313" key="2">
    <source>
        <dbReference type="EMBL" id="ABA98851.1"/>
    </source>
</evidence>
<feature type="compositionally biased region" description="Basic and acidic residues" evidence="1">
    <location>
        <begin position="86"/>
        <end position="101"/>
    </location>
</feature>
<sequence length="185" mass="20630">MVEARRSALQIRWHRGEAAFDDSVVKRATAWIGRRGQMSSVEGPWWWSPMARLGNLAARSRRHWLDSGLGGWAGPRPMQTRQSPGGHDEEETRERREELQRRRQLGRRHRITQGIAAQAHNIVDSSATQQLGIASHSTSQHLAACLHGVSPPAANRQQPPAWSPGRNHARQQLGKSARLAVQASS</sequence>
<evidence type="ECO:0000256" key="1">
    <source>
        <dbReference type="SAM" id="MobiDB-lite"/>
    </source>
</evidence>
<reference evidence="2" key="1">
    <citation type="journal article" date="2005" name="BMC Biol.">
        <title>The sequence of rice chromosomes 11 and 12, rich in disease resistance genes and recent gene duplications.</title>
        <authorList>
            <consortium name="The rice chromosomes 11 and 12 sequencing consortia"/>
        </authorList>
    </citation>
    <scope>NUCLEOTIDE SEQUENCE [LARGE SCALE GENOMIC DNA]</scope>
</reference>
<feature type="region of interest" description="Disordered" evidence="1">
    <location>
        <begin position="67"/>
        <end position="109"/>
    </location>
</feature>
<accession>Q2QP25</accession>
<gene>
    <name evidence="2" type="ordered locus">LOC_Os12g35920</name>
</gene>
<protein>
    <submittedName>
        <fullName evidence="2">Uncharacterized protein</fullName>
    </submittedName>
</protein>
<organism evidence="2">
    <name type="scientific">Oryza sativa subsp. japonica</name>
    <name type="common">Rice</name>
    <dbReference type="NCBI Taxonomy" id="39947"/>
    <lineage>
        <taxon>Eukaryota</taxon>
        <taxon>Viridiplantae</taxon>
        <taxon>Streptophyta</taxon>
        <taxon>Embryophyta</taxon>
        <taxon>Tracheophyta</taxon>
        <taxon>Spermatophyta</taxon>
        <taxon>Magnoliopsida</taxon>
        <taxon>Liliopsida</taxon>
        <taxon>Poales</taxon>
        <taxon>Poaceae</taxon>
        <taxon>BOP clade</taxon>
        <taxon>Oryzoideae</taxon>
        <taxon>Oryzeae</taxon>
        <taxon>Oryzinae</taxon>
        <taxon>Oryza</taxon>
        <taxon>Oryza sativa</taxon>
    </lineage>
</organism>
<reference evidence="2" key="2">
    <citation type="submission" date="2005-04" db="EMBL/GenBank/DDBJ databases">
        <authorList>
            <person name="Buell C.R."/>
            <person name="Wing R.A."/>
            <person name="McCombie W.A."/>
            <person name="Ouyang S."/>
        </authorList>
    </citation>
    <scope>NUCLEOTIDE SEQUENCE</scope>
</reference>
<reference evidence="2" key="3">
    <citation type="submission" date="2006-01" db="EMBL/GenBank/DDBJ databases">
        <authorList>
            <person name="Buell R."/>
        </authorList>
    </citation>
    <scope>NUCLEOTIDE SEQUENCE</scope>
</reference>